<sequence length="467" mass="53030">MATFHCGTRGRHGDLLGRPDHLATYVRTVFSQFSHTMPNVFVSPIDALTDFAADEPIYHADAPMDLPSGAENTENKKTPWISSWKSCITRVAQGVLYRLKRSDGRQFCARCKDEGCHWVLGATKLSKTNLFRIHRMNDLDTHTCGVGSLRASASGKLVASIVKKKLRDTPSCKPLEIIDDIRQDFRIELNYSQAHMGIAVVLEELQGSHTKAYSQLPLLCEKILETNPGSAAILNTKYDSTFAIVDLLSDDHWHWFLQPLKTVLSTSHEIIFVAESLKNKFKGSLSLGVVHVLISEFHKAAYTPTAEEFKKSVETIKNISPEAYEWILQTEPEHWANAFFKGARYNHLKSSVTESFYDWVSDLPVMSITQVIPVMSITQVIEMIRHKMMEFIYTRKMDPDQWSSKLTPSAEENLRQSLVDSRSLEVVLSPGSCFKVRDTLDVMHVVSLENWECNVTEDDYRIEQNRN</sequence>
<organism evidence="2 3">
    <name type="scientific">Hibiscus syriacus</name>
    <name type="common">Rose of Sharon</name>
    <dbReference type="NCBI Taxonomy" id="106335"/>
    <lineage>
        <taxon>Eukaryota</taxon>
        <taxon>Viridiplantae</taxon>
        <taxon>Streptophyta</taxon>
        <taxon>Embryophyta</taxon>
        <taxon>Tracheophyta</taxon>
        <taxon>Spermatophyta</taxon>
        <taxon>Magnoliopsida</taxon>
        <taxon>eudicotyledons</taxon>
        <taxon>Gunneridae</taxon>
        <taxon>Pentapetalae</taxon>
        <taxon>rosids</taxon>
        <taxon>malvids</taxon>
        <taxon>Malvales</taxon>
        <taxon>Malvaceae</taxon>
        <taxon>Malvoideae</taxon>
        <taxon>Hibiscus</taxon>
    </lineage>
</organism>
<comment type="caution">
    <text evidence="2">The sequence shown here is derived from an EMBL/GenBank/DDBJ whole genome shotgun (WGS) entry which is preliminary data.</text>
</comment>
<dbReference type="PANTHER" id="PTHR31973:SF122">
    <property type="match status" value="1"/>
</dbReference>
<evidence type="ECO:0000259" key="1">
    <source>
        <dbReference type="Pfam" id="PF03108"/>
    </source>
</evidence>
<accession>A0A6A3D474</accession>
<dbReference type="Pfam" id="PF03108">
    <property type="entry name" value="DBD_Tnp_Mut"/>
    <property type="match status" value="1"/>
</dbReference>
<gene>
    <name evidence="2" type="ORF">F3Y22_tig00000778pilonHSYRG00347</name>
</gene>
<keyword evidence="3" id="KW-1185">Reference proteome</keyword>
<evidence type="ECO:0000313" key="3">
    <source>
        <dbReference type="Proteomes" id="UP000436088"/>
    </source>
</evidence>
<reference evidence="2" key="1">
    <citation type="submission" date="2019-09" db="EMBL/GenBank/DDBJ databases">
        <title>Draft genome information of white flower Hibiscus syriacus.</title>
        <authorList>
            <person name="Kim Y.-M."/>
        </authorList>
    </citation>
    <scope>NUCLEOTIDE SEQUENCE [LARGE SCALE GENOMIC DNA]</scope>
    <source>
        <strain evidence="2">YM2019G1</strain>
    </source>
</reference>
<dbReference type="InterPro" id="IPR004332">
    <property type="entry name" value="Transposase_MuDR"/>
</dbReference>
<name>A0A6A3D474_HIBSY</name>
<protein>
    <submittedName>
        <fullName evidence="2">Pseudouridine synthase family protein isoform 1</fullName>
    </submittedName>
</protein>
<proteinExistence type="predicted"/>
<dbReference type="AlphaFoldDB" id="A0A6A3D474"/>
<dbReference type="PANTHER" id="PTHR31973">
    <property type="entry name" value="POLYPROTEIN, PUTATIVE-RELATED"/>
    <property type="match status" value="1"/>
</dbReference>
<evidence type="ECO:0000313" key="2">
    <source>
        <dbReference type="EMBL" id="KAE8734211.1"/>
    </source>
</evidence>
<feature type="domain" description="Transposase MuDR plant" evidence="1">
    <location>
        <begin position="93"/>
        <end position="133"/>
    </location>
</feature>
<dbReference type="Proteomes" id="UP000436088">
    <property type="component" value="Unassembled WGS sequence"/>
</dbReference>
<dbReference type="EMBL" id="VEPZ02000074">
    <property type="protein sequence ID" value="KAE8734211.1"/>
    <property type="molecule type" value="Genomic_DNA"/>
</dbReference>